<keyword evidence="3 6" id="KW-0418">Kinase</keyword>
<dbReference type="InterPro" id="IPR000577">
    <property type="entry name" value="Carb_kinase_FGGY"/>
</dbReference>
<dbReference type="CDD" id="cd07770">
    <property type="entry name" value="ASKHA_NBD_FGGY_GntK"/>
    <property type="match status" value="1"/>
</dbReference>
<dbReference type="SUPFAM" id="SSF53067">
    <property type="entry name" value="Actin-like ATPase domain"/>
    <property type="match status" value="2"/>
</dbReference>
<keyword evidence="2" id="KW-0808">Transferase</keyword>
<dbReference type="Pfam" id="PF02782">
    <property type="entry name" value="FGGY_C"/>
    <property type="match status" value="1"/>
</dbReference>
<dbReference type="Pfam" id="PF00370">
    <property type="entry name" value="FGGY_N"/>
    <property type="match status" value="1"/>
</dbReference>
<sequence length="492" mass="52844">MGLTLSIDVGTTNIKAALVDEAGQLYGKTQKISTALESDASGRAEHDPHRLREALLEVCRRAADRHGSEIDMLALTSYMFGLVLLNQDGEPLTRISTFADTTAQAHFPRFLAAVGDVDDMYLRTGCPPIFQYPANRLHHIGVTQPQIAARTAHVLDSKAFLMHALTGEYVSDYSTANSLGCLDISGRWDESIIGATGFAVGQFPRVLNGLTDKVPLLPAICRHLGVREGTAIAAGLYDGGAVAAAMTGFAEGIGVGNFGTSGMFRIPTPAPVEDLQGGLIQSCLLRPGRFFTGAGINNCTSATNLLLSLLGENLDYLQKTPLSVPGANGVMTFPYFTGERDMIVGNIGTGVVMGLGAASTRDDLARSFLEGIAFSYLLVKNRLDPHRQIEEFRLGGGASANAQWMQIMADVLDLRVCVTQNPEMGIIGAACMARYGEGSDLIECSRRIMREATVFEPIARHAKIYAALAERYFSIRQALRAPLLARLEQSAD</sequence>
<dbReference type="InterPro" id="IPR018484">
    <property type="entry name" value="FGGY_N"/>
</dbReference>
<feature type="domain" description="Carbohydrate kinase FGGY N-terminal" evidence="4">
    <location>
        <begin position="4"/>
        <end position="240"/>
    </location>
</feature>
<dbReference type="InterPro" id="IPR050406">
    <property type="entry name" value="FGGY_Carb_Kinase"/>
</dbReference>
<evidence type="ECO:0000259" key="4">
    <source>
        <dbReference type="Pfam" id="PF00370"/>
    </source>
</evidence>
<dbReference type="RefSeq" id="WP_418890025.1">
    <property type="nucleotide sequence ID" value="NZ_JBEUWX010000001.1"/>
</dbReference>
<evidence type="ECO:0000256" key="2">
    <source>
        <dbReference type="ARBA" id="ARBA00022679"/>
    </source>
</evidence>
<evidence type="ECO:0000313" key="7">
    <source>
        <dbReference type="Proteomes" id="UP001574673"/>
    </source>
</evidence>
<organism evidence="6 7">
    <name type="scientific">Dentiradicibacter hellwigii</name>
    <dbReference type="NCBI Taxonomy" id="3149053"/>
    <lineage>
        <taxon>Bacteria</taxon>
        <taxon>Pseudomonadati</taxon>
        <taxon>Pseudomonadota</taxon>
        <taxon>Betaproteobacteria</taxon>
        <taxon>Rhodocyclales</taxon>
        <taxon>Rhodocyclaceae</taxon>
        <taxon>Dentiradicibacter</taxon>
    </lineage>
</organism>
<comment type="similarity">
    <text evidence="1">Belongs to the FGGY kinase family.</text>
</comment>
<name>A0ABV4UBE3_9RHOO</name>
<gene>
    <name evidence="6" type="ORF">ABCS64_00675</name>
</gene>
<reference evidence="7" key="1">
    <citation type="submission" date="2024-06" db="EMBL/GenBank/DDBJ databases">
        <title>Radixoralia hellwigii gen. nov., sp nov., isolated from a root canal in the human oral cavity.</title>
        <authorList>
            <person name="Bartsch S."/>
            <person name="Wittmer A."/>
            <person name="Schulz A.-K."/>
            <person name="Neumann-Schaal M."/>
            <person name="Wolf J."/>
            <person name="Gronow S."/>
            <person name="Tennert C."/>
            <person name="Haecker G."/>
            <person name="Cieplik F."/>
            <person name="Al-Ahmad A."/>
        </authorList>
    </citation>
    <scope>NUCLEOTIDE SEQUENCE [LARGE SCALE GENOMIC DNA]</scope>
    <source>
        <strain evidence="7">Wk13</strain>
    </source>
</reference>
<dbReference type="PIRSF" id="PIRSF000538">
    <property type="entry name" value="GlpK"/>
    <property type="match status" value="1"/>
</dbReference>
<evidence type="ECO:0000259" key="5">
    <source>
        <dbReference type="Pfam" id="PF02782"/>
    </source>
</evidence>
<dbReference type="PANTHER" id="PTHR43095">
    <property type="entry name" value="SUGAR KINASE"/>
    <property type="match status" value="1"/>
</dbReference>
<evidence type="ECO:0000313" key="6">
    <source>
        <dbReference type="EMBL" id="MFA9948853.1"/>
    </source>
</evidence>
<dbReference type="EMBL" id="JBEUWX010000001">
    <property type="protein sequence ID" value="MFA9948853.1"/>
    <property type="molecule type" value="Genomic_DNA"/>
</dbReference>
<dbReference type="InterPro" id="IPR018485">
    <property type="entry name" value="FGGY_C"/>
</dbReference>
<comment type="caution">
    <text evidence="6">The sequence shown here is derived from an EMBL/GenBank/DDBJ whole genome shotgun (WGS) entry which is preliminary data.</text>
</comment>
<dbReference type="GO" id="GO:0016301">
    <property type="term" value="F:kinase activity"/>
    <property type="evidence" value="ECO:0007669"/>
    <property type="project" value="UniProtKB-KW"/>
</dbReference>
<dbReference type="Gene3D" id="3.30.420.40">
    <property type="match status" value="2"/>
</dbReference>
<feature type="domain" description="Carbohydrate kinase FGGY C-terminal" evidence="5">
    <location>
        <begin position="258"/>
        <end position="435"/>
    </location>
</feature>
<keyword evidence="7" id="KW-1185">Reference proteome</keyword>
<protein>
    <submittedName>
        <fullName evidence="6">FGGY-family carbohydrate kinase</fullName>
    </submittedName>
</protein>
<evidence type="ECO:0000256" key="1">
    <source>
        <dbReference type="ARBA" id="ARBA00009156"/>
    </source>
</evidence>
<evidence type="ECO:0000256" key="3">
    <source>
        <dbReference type="ARBA" id="ARBA00022777"/>
    </source>
</evidence>
<dbReference type="Proteomes" id="UP001574673">
    <property type="component" value="Unassembled WGS sequence"/>
</dbReference>
<dbReference type="PANTHER" id="PTHR43095:SF2">
    <property type="entry name" value="GLUCONOKINASE"/>
    <property type="match status" value="1"/>
</dbReference>
<accession>A0ABV4UBE3</accession>
<dbReference type="InterPro" id="IPR043129">
    <property type="entry name" value="ATPase_NBD"/>
</dbReference>
<proteinExistence type="inferred from homology"/>